<keyword evidence="8" id="KW-0496">Mitochondrion</keyword>
<evidence type="ECO:0000256" key="7">
    <source>
        <dbReference type="SAM" id="Phobius"/>
    </source>
</evidence>
<evidence type="ECO:0000313" key="8">
    <source>
        <dbReference type="EMBL" id="WMY25537.1"/>
    </source>
</evidence>
<comment type="subcellular location">
    <subcellularLocation>
        <location evidence="1">Membrane</location>
        <topology evidence="1">Multi-pass membrane protein</topology>
    </subcellularLocation>
</comment>
<feature type="transmembrane region" description="Helical" evidence="7">
    <location>
        <begin position="257"/>
        <end position="278"/>
    </location>
</feature>
<dbReference type="InterPro" id="IPR014844">
    <property type="entry name" value="PalH"/>
</dbReference>
<feature type="region of interest" description="Disordered" evidence="6">
    <location>
        <begin position="342"/>
        <end position="367"/>
    </location>
</feature>
<feature type="transmembrane region" description="Helical" evidence="7">
    <location>
        <begin position="226"/>
        <end position="245"/>
    </location>
</feature>
<geneLocation type="mitochondrion" evidence="8"/>
<dbReference type="AlphaFoldDB" id="A0AA51WE65"/>
<proteinExistence type="evidence at transcript level"/>
<keyword evidence="2 7" id="KW-0812">Transmembrane</keyword>
<comment type="similarity">
    <text evidence="5">Belongs to the palH/RIM21 family.</text>
</comment>
<feature type="transmembrane region" description="Helical" evidence="7">
    <location>
        <begin position="68"/>
        <end position="86"/>
    </location>
</feature>
<evidence type="ECO:0000256" key="1">
    <source>
        <dbReference type="ARBA" id="ARBA00004141"/>
    </source>
</evidence>
<name>A0AA51WE65_AURME</name>
<evidence type="ECO:0000256" key="4">
    <source>
        <dbReference type="ARBA" id="ARBA00023136"/>
    </source>
</evidence>
<accession>A0AA51WE65</accession>
<feature type="compositionally biased region" description="Polar residues" evidence="6">
    <location>
        <begin position="356"/>
        <end position="367"/>
    </location>
</feature>
<dbReference type="PANTHER" id="PTHR35779:SF1">
    <property type="entry name" value="PH-RESPONSE REGULATOR PROTEIN PALH_RIM21"/>
    <property type="match status" value="1"/>
</dbReference>
<keyword evidence="4 7" id="KW-0472">Membrane</keyword>
<dbReference type="Pfam" id="PF08733">
    <property type="entry name" value="PalH"/>
    <property type="match status" value="2"/>
</dbReference>
<feature type="transmembrane region" description="Helical" evidence="7">
    <location>
        <begin position="185"/>
        <end position="206"/>
    </location>
</feature>
<keyword evidence="3 7" id="KW-1133">Transmembrane helix</keyword>
<dbReference type="GO" id="GO:0071467">
    <property type="term" value="P:cellular response to pH"/>
    <property type="evidence" value="ECO:0007669"/>
    <property type="project" value="TreeGrafter"/>
</dbReference>
<protein>
    <submittedName>
        <fullName evidence="8">PalH</fullName>
    </submittedName>
</protein>
<gene>
    <name evidence="8" type="primary">PalH</name>
</gene>
<sequence length="367" mass="39888">MTATCTPYTLPSDGVISFDADHIITLTANVVFSPACTAGYETPGTNNDPSSVADLQGPFYASTIPQTFVVACATSLAWVLVVMLLINSRSFSPGFGLTNFASGRGLIGGATGGTAGPGVGSRPWLQKVAATLTAIALTIATADTFKVAQEQYLVGYMDGDAMHSKVEGSMETLIRLFPRHKEKVVIKWVGFALIILDTVFSCLNSFLVDSFNRPRHFVDAIPALSYLFELAVGLLYAAWVIFYGLTKRRYAYFHLKMKSIFIVALLSHIAILTPVAFFITDVAQPDVAAWGDYFRWVGAAASSVVVWEWVERIEALERDEKKDGILGREVFDGDEMIDMTPGDNMTYTRKPRDNGGKSSLAGTLMSP</sequence>
<evidence type="ECO:0000256" key="5">
    <source>
        <dbReference type="ARBA" id="ARBA00038109"/>
    </source>
</evidence>
<dbReference type="PANTHER" id="PTHR35779">
    <property type="entry name" value="PH-RESPONSE REGULATOR PROTEIN PALH/RIM21"/>
    <property type="match status" value="1"/>
</dbReference>
<evidence type="ECO:0000256" key="6">
    <source>
        <dbReference type="SAM" id="MobiDB-lite"/>
    </source>
</evidence>
<dbReference type="GO" id="GO:0005886">
    <property type="term" value="C:plasma membrane"/>
    <property type="evidence" value="ECO:0007669"/>
    <property type="project" value="TreeGrafter"/>
</dbReference>
<evidence type="ECO:0000256" key="3">
    <source>
        <dbReference type="ARBA" id="ARBA00022989"/>
    </source>
</evidence>
<evidence type="ECO:0000256" key="2">
    <source>
        <dbReference type="ARBA" id="ARBA00022692"/>
    </source>
</evidence>
<organism evidence="8">
    <name type="scientific">Aureobasidium melanogenum</name>
    <name type="common">Aureobasidium pullulans var. melanogenum</name>
    <dbReference type="NCBI Taxonomy" id="46634"/>
    <lineage>
        <taxon>Eukaryota</taxon>
        <taxon>Fungi</taxon>
        <taxon>Dikarya</taxon>
        <taxon>Ascomycota</taxon>
        <taxon>Pezizomycotina</taxon>
        <taxon>Dothideomycetes</taxon>
        <taxon>Dothideomycetidae</taxon>
        <taxon>Dothideales</taxon>
        <taxon>Saccotheciaceae</taxon>
        <taxon>Aureobasidium</taxon>
    </lineage>
</organism>
<dbReference type="EMBL" id="OR233332">
    <property type="protein sequence ID" value="WMY25537.1"/>
    <property type="molecule type" value="mRNA"/>
</dbReference>
<reference evidence="8" key="1">
    <citation type="submission" date="2023-07" db="EMBL/GenBank/DDBJ databases">
        <authorList>
            <person name="Zhang Z."/>
        </authorList>
    </citation>
    <scope>NUCLEOTIDE SEQUENCE</scope>
</reference>